<evidence type="ECO:0000313" key="3">
    <source>
        <dbReference type="Proteomes" id="UP000186601"/>
    </source>
</evidence>
<proteinExistence type="predicted"/>
<feature type="region of interest" description="Disordered" evidence="1">
    <location>
        <begin position="426"/>
        <end position="468"/>
    </location>
</feature>
<dbReference type="Pfam" id="PF20414">
    <property type="entry name" value="DUF6698"/>
    <property type="match status" value="1"/>
</dbReference>
<evidence type="ECO:0000256" key="1">
    <source>
        <dbReference type="SAM" id="MobiDB-lite"/>
    </source>
</evidence>
<feature type="compositionally biased region" description="Polar residues" evidence="1">
    <location>
        <begin position="430"/>
        <end position="444"/>
    </location>
</feature>
<gene>
    <name evidence="2" type="ORF">PHLCEN_2v11050</name>
</gene>
<dbReference type="AlphaFoldDB" id="A0A2R6NL07"/>
<protein>
    <submittedName>
        <fullName evidence="2">Uncharacterized protein</fullName>
    </submittedName>
</protein>
<dbReference type="STRING" id="98765.A0A2R6NL07"/>
<reference evidence="2 3" key="1">
    <citation type="submission" date="2018-02" db="EMBL/GenBank/DDBJ databases">
        <title>Genome sequence of the basidiomycete white-rot fungus Phlebia centrifuga.</title>
        <authorList>
            <person name="Granchi Z."/>
            <person name="Peng M."/>
            <person name="de Vries R.P."/>
            <person name="Hilden K."/>
            <person name="Makela M.R."/>
            <person name="Grigoriev I."/>
            <person name="Riley R."/>
        </authorList>
    </citation>
    <scope>NUCLEOTIDE SEQUENCE [LARGE SCALE GENOMIC DNA]</scope>
    <source>
        <strain evidence="2 3">FBCC195</strain>
    </source>
</reference>
<feature type="region of interest" description="Disordered" evidence="1">
    <location>
        <begin position="1"/>
        <end position="77"/>
    </location>
</feature>
<dbReference type="OrthoDB" id="2803957at2759"/>
<keyword evidence="3" id="KW-1185">Reference proteome</keyword>
<feature type="compositionally biased region" description="Polar residues" evidence="1">
    <location>
        <begin position="27"/>
        <end position="46"/>
    </location>
</feature>
<evidence type="ECO:0000313" key="2">
    <source>
        <dbReference type="EMBL" id="PSR73080.1"/>
    </source>
</evidence>
<accession>A0A2R6NL07</accession>
<organism evidence="2 3">
    <name type="scientific">Hermanssonia centrifuga</name>
    <dbReference type="NCBI Taxonomy" id="98765"/>
    <lineage>
        <taxon>Eukaryota</taxon>
        <taxon>Fungi</taxon>
        <taxon>Dikarya</taxon>
        <taxon>Basidiomycota</taxon>
        <taxon>Agaricomycotina</taxon>
        <taxon>Agaricomycetes</taxon>
        <taxon>Polyporales</taxon>
        <taxon>Meruliaceae</taxon>
        <taxon>Hermanssonia</taxon>
    </lineage>
</organism>
<dbReference type="EMBL" id="MLYV02001111">
    <property type="protein sequence ID" value="PSR73080.1"/>
    <property type="molecule type" value="Genomic_DNA"/>
</dbReference>
<feature type="region of interest" description="Disordered" evidence="1">
    <location>
        <begin position="305"/>
        <end position="324"/>
    </location>
</feature>
<dbReference type="Proteomes" id="UP000186601">
    <property type="component" value="Unassembled WGS sequence"/>
</dbReference>
<comment type="caution">
    <text evidence="2">The sequence shown here is derived from an EMBL/GenBank/DDBJ whole genome shotgun (WGS) entry which is preliminary data.</text>
</comment>
<name>A0A2R6NL07_9APHY</name>
<dbReference type="InterPro" id="IPR046521">
    <property type="entry name" value="DUF6698"/>
</dbReference>
<feature type="compositionally biased region" description="Acidic residues" evidence="1">
    <location>
        <begin position="49"/>
        <end position="63"/>
    </location>
</feature>
<sequence>MPHSSHRSRSSPSARQRCPRPRSRGPQTRTPEQALTPPLSSDVGSQHDSDEDQQDELEDEDPPENPKKRRYNELRGALNGNLKKAKLSDEYKKLSEEARWISRSISPFLILDTIICDGQRLPADPGAPVGKELQCMSSAALTDLRESYSMLKKTITTIREDEELWTDTQSESPLTDLIATLEKYASRGRSDDLGVLKKDVLGYIPKCPGVESLEINNPNKSARGWSHITTARLLCPANRLVEFDGDPMKFCRDVEHGIIKLDSGDLPCFLYAGGRFNPIDVEEGLLRGEFLLSVYRCIFTGPRTAMKESRGPSAGRPSKAKKSGMTKVTPRTIAYAAVLGRFSISGQDEWSLEDGSYKLEDLFKTILEAFDDLNDPWCVSTLGWWNQWVFGHADSNNPDVAAGNSGPSIPSIKATLHQQRAARRAALASDSINSTSNPAATNNPGDVDTNAREAIVAASSDSEEDEDA</sequence>